<evidence type="ECO:0000259" key="1">
    <source>
        <dbReference type="Pfam" id="PF22036"/>
    </source>
</evidence>
<dbReference type="RefSeq" id="WP_194121672.1">
    <property type="nucleotide sequence ID" value="NZ_JACYGY010000001.1"/>
</dbReference>
<comment type="caution">
    <text evidence="2">The sequence shown here is derived from an EMBL/GenBank/DDBJ whole genome shotgun (WGS) entry which is preliminary data.</text>
</comment>
<dbReference type="InterPro" id="IPR053892">
    <property type="entry name" value="MoaF-like"/>
</dbReference>
<gene>
    <name evidence="2" type="ORF">IEE83_16800</name>
</gene>
<reference evidence="3" key="1">
    <citation type="submission" date="2023-07" db="EMBL/GenBank/DDBJ databases">
        <title>Dyadobacter sp. nov 'subterranea' isolated from contaminted grondwater.</title>
        <authorList>
            <person name="Szabo I."/>
            <person name="Al-Omari J."/>
            <person name="Szerdahelyi S.G."/>
            <person name="Rado J."/>
        </authorList>
    </citation>
    <scope>NUCLEOTIDE SEQUENCE [LARGE SCALE GENOMIC DNA]</scope>
    <source>
        <strain evidence="3">UP-52</strain>
    </source>
</reference>
<dbReference type="EMBL" id="JACYGY010000001">
    <property type="protein sequence ID" value="MBE9463548.1"/>
    <property type="molecule type" value="Genomic_DNA"/>
</dbReference>
<dbReference type="Proteomes" id="UP000634134">
    <property type="component" value="Unassembled WGS sequence"/>
</dbReference>
<dbReference type="InterPro" id="IPR012674">
    <property type="entry name" value="Calycin"/>
</dbReference>
<dbReference type="Gene3D" id="2.40.128.20">
    <property type="match status" value="1"/>
</dbReference>
<protein>
    <recommendedName>
        <fullName evidence="1">MoaF-like domain-containing protein</fullName>
    </recommendedName>
</protein>
<evidence type="ECO:0000313" key="2">
    <source>
        <dbReference type="EMBL" id="MBE9463548.1"/>
    </source>
</evidence>
<evidence type="ECO:0000313" key="3">
    <source>
        <dbReference type="Proteomes" id="UP000634134"/>
    </source>
</evidence>
<keyword evidence="3" id="KW-1185">Reference proteome</keyword>
<proteinExistence type="predicted"/>
<name>A0ABR9WDQ5_9BACT</name>
<feature type="domain" description="MoaF-like" evidence="1">
    <location>
        <begin position="4"/>
        <end position="98"/>
    </location>
</feature>
<organism evidence="2 3">
    <name type="scientific">Dyadobacter subterraneus</name>
    <dbReference type="NCBI Taxonomy" id="2773304"/>
    <lineage>
        <taxon>Bacteria</taxon>
        <taxon>Pseudomonadati</taxon>
        <taxon>Bacteroidota</taxon>
        <taxon>Cytophagia</taxon>
        <taxon>Cytophagales</taxon>
        <taxon>Spirosomataceae</taxon>
        <taxon>Dyadobacter</taxon>
    </lineage>
</organism>
<dbReference type="Pfam" id="PF22036">
    <property type="entry name" value="MoaF_like"/>
    <property type="match status" value="1"/>
</dbReference>
<sequence length="101" mass="11502">MKIIGKKFEVDFGAKAVLDIQSDAQLTFHISEKNGIPVDESETVEIEITQLRSKLFMLTWKEINGNTVTQIQDHKNQLVYMNWTLPDGDFKHAKGSIKPVN</sequence>
<accession>A0ABR9WDQ5</accession>